<dbReference type="Proteomes" id="UP000317422">
    <property type="component" value="Unassembled WGS sequence"/>
</dbReference>
<evidence type="ECO:0000313" key="4">
    <source>
        <dbReference type="EMBL" id="TQN30442.1"/>
    </source>
</evidence>
<feature type="region of interest" description="Disordered" evidence="1">
    <location>
        <begin position="85"/>
        <end position="123"/>
    </location>
</feature>
<dbReference type="EMBL" id="VFQC01000001">
    <property type="protein sequence ID" value="TQN30442.1"/>
    <property type="molecule type" value="Genomic_DNA"/>
</dbReference>
<evidence type="ECO:0000256" key="2">
    <source>
        <dbReference type="SAM" id="Phobius"/>
    </source>
</evidence>
<dbReference type="PANTHER" id="PTHR33608">
    <property type="entry name" value="BLL2464 PROTEIN"/>
    <property type="match status" value="1"/>
</dbReference>
<sequence length="447" mass="48006">MAITGRTVLAACGGTLVVLIAGAVGMWLVGAVLFLLAAAVVADLVLAPSARAVTFERGGDTSVRLGETASVTLVLTNPSRRRLRGRVRDAWSPSAGDRPDPSSPSRPRGGGHTPTHVVNVAGGERARLCTTLTPRRRGDHRAAGVTVRSLGPLGLAARQCTHTVPWTLRALPPFRSRRHLPGKLARLRELDGQHSALVRGQGSEFDSLREYVPGDDVRSIDWRATARSDSVVVRTWRPERDRRILLVLDTSRTSAGRVGDAPRLDHAMDAALLLAALAAQAGDRVDMLAYDQQVRARVRSHGRGTTVPAIVQAMAPLESELVEMDADGLTSSVLGGQRRSSQLVVLLTDLNATAMEQGLLPRLPALTSRHTLLVAAVGDPRVTEMSRERGDARSVYEAAAAERTLAERRRITAELRRHGVEVVDSDPENIAPALADAYISLKARGRL</sequence>
<accession>A0A543NF34</accession>
<gene>
    <name evidence="4" type="ORF">FHX37_0320</name>
</gene>
<keyword evidence="2" id="KW-0472">Membrane</keyword>
<keyword evidence="5" id="KW-1185">Reference proteome</keyword>
<dbReference type="InterPro" id="IPR002881">
    <property type="entry name" value="DUF58"/>
</dbReference>
<reference evidence="4 5" key="1">
    <citation type="submission" date="2019-06" db="EMBL/GenBank/DDBJ databases">
        <title>Sequencing the genomes of 1000 actinobacteria strains.</title>
        <authorList>
            <person name="Klenk H.-P."/>
        </authorList>
    </citation>
    <scope>NUCLEOTIDE SEQUENCE [LARGE SCALE GENOMIC DNA]</scope>
    <source>
        <strain evidence="4 5">DSM 45015</strain>
    </source>
</reference>
<feature type="domain" description="DUF58" evidence="3">
    <location>
        <begin position="208"/>
        <end position="385"/>
    </location>
</feature>
<feature type="transmembrane region" description="Helical" evidence="2">
    <location>
        <begin position="7"/>
        <end position="40"/>
    </location>
</feature>
<dbReference type="RefSeq" id="WP_141921696.1">
    <property type="nucleotide sequence ID" value="NZ_VFQC01000001.1"/>
</dbReference>
<evidence type="ECO:0000313" key="5">
    <source>
        <dbReference type="Proteomes" id="UP000317422"/>
    </source>
</evidence>
<keyword evidence="2" id="KW-0812">Transmembrane</keyword>
<dbReference type="PANTHER" id="PTHR33608:SF3">
    <property type="entry name" value="SLR2013 PROTEIN"/>
    <property type="match status" value="1"/>
</dbReference>
<proteinExistence type="predicted"/>
<keyword evidence="2" id="KW-1133">Transmembrane helix</keyword>
<comment type="caution">
    <text evidence="4">The sequence shown here is derived from an EMBL/GenBank/DDBJ whole genome shotgun (WGS) entry which is preliminary data.</text>
</comment>
<organism evidence="4 5">
    <name type="scientific">Haloactinospora alba</name>
    <dbReference type="NCBI Taxonomy" id="405555"/>
    <lineage>
        <taxon>Bacteria</taxon>
        <taxon>Bacillati</taxon>
        <taxon>Actinomycetota</taxon>
        <taxon>Actinomycetes</taxon>
        <taxon>Streptosporangiales</taxon>
        <taxon>Nocardiopsidaceae</taxon>
        <taxon>Haloactinospora</taxon>
    </lineage>
</organism>
<dbReference type="AlphaFoldDB" id="A0A543NF34"/>
<evidence type="ECO:0000256" key="1">
    <source>
        <dbReference type="SAM" id="MobiDB-lite"/>
    </source>
</evidence>
<dbReference type="OrthoDB" id="845740at2"/>
<dbReference type="Pfam" id="PF01882">
    <property type="entry name" value="DUF58"/>
    <property type="match status" value="1"/>
</dbReference>
<protein>
    <submittedName>
        <fullName evidence="4">Uncharacterized protein (DUF58 family)</fullName>
    </submittedName>
</protein>
<name>A0A543NF34_9ACTN</name>
<evidence type="ECO:0000259" key="3">
    <source>
        <dbReference type="Pfam" id="PF01882"/>
    </source>
</evidence>